<dbReference type="Gene3D" id="3.90.550.10">
    <property type="entry name" value="Spore Coat Polysaccharide Biosynthesis Protein SpsA, Chain A"/>
    <property type="match status" value="1"/>
</dbReference>
<sequence>MNFDIDLIVVSYNSGSVLGPFLGSIPDFVNVIVVDNGSSDGSVAVAAAAGVEVVEIGENVGYGSACNVGAAAGDGAFLLFVNPDVRFEPGAIEALVSAAASYPHAAFNPRFYSGTRRRFRRWSRLLPASDFWLGAPPDSDCDIPVLHGACIFIRREHFERVGGFDQNIFLFHEDDDLSLRLRQAGIGIRLAAAAVIDHAEGCSSARSAQSGRIKGEAMGRSLVYVMNKHHLRLDLPAERHRSWLKLMAPHVLFSSARRSKLLGFLRGLNARPMDNAGGRS</sequence>
<evidence type="ECO:0000313" key="2">
    <source>
        <dbReference type="EMBL" id="MBB6355508.1"/>
    </source>
</evidence>
<name>A0A7X0F9Q6_9HYPH</name>
<dbReference type="SUPFAM" id="SSF53448">
    <property type="entry name" value="Nucleotide-diphospho-sugar transferases"/>
    <property type="match status" value="1"/>
</dbReference>
<comment type="caution">
    <text evidence="2">The sequence shown here is derived from an EMBL/GenBank/DDBJ whole genome shotgun (WGS) entry which is preliminary data.</text>
</comment>
<dbReference type="PANTHER" id="PTHR43179">
    <property type="entry name" value="RHAMNOSYLTRANSFERASE WBBL"/>
    <property type="match status" value="1"/>
</dbReference>
<keyword evidence="2" id="KW-0808">Transferase</keyword>
<dbReference type="EMBL" id="JACHOU010000008">
    <property type="protein sequence ID" value="MBB6355508.1"/>
    <property type="molecule type" value="Genomic_DNA"/>
</dbReference>
<dbReference type="CDD" id="cd04186">
    <property type="entry name" value="GT_2_like_c"/>
    <property type="match status" value="1"/>
</dbReference>
<dbReference type="AlphaFoldDB" id="A0A7X0F9Q6"/>
<proteinExistence type="predicted"/>
<dbReference type="Pfam" id="PF00535">
    <property type="entry name" value="Glycos_transf_2"/>
    <property type="match status" value="1"/>
</dbReference>
<dbReference type="InterPro" id="IPR001173">
    <property type="entry name" value="Glyco_trans_2-like"/>
</dbReference>
<dbReference type="InterPro" id="IPR029044">
    <property type="entry name" value="Nucleotide-diphossugar_trans"/>
</dbReference>
<evidence type="ECO:0000313" key="3">
    <source>
        <dbReference type="Proteomes" id="UP000536262"/>
    </source>
</evidence>
<organism evidence="2 3">
    <name type="scientific">Aminobacter aganoensis</name>
    <dbReference type="NCBI Taxonomy" id="83264"/>
    <lineage>
        <taxon>Bacteria</taxon>
        <taxon>Pseudomonadati</taxon>
        <taxon>Pseudomonadota</taxon>
        <taxon>Alphaproteobacteria</taxon>
        <taxon>Hyphomicrobiales</taxon>
        <taxon>Phyllobacteriaceae</taxon>
        <taxon>Aminobacter</taxon>
    </lineage>
</organism>
<feature type="domain" description="Glycosyltransferase 2-like" evidence="1">
    <location>
        <begin position="7"/>
        <end position="161"/>
    </location>
</feature>
<keyword evidence="3" id="KW-1185">Reference proteome</keyword>
<dbReference type="PANTHER" id="PTHR43179:SF7">
    <property type="entry name" value="RHAMNOSYLTRANSFERASE WBBL"/>
    <property type="match status" value="1"/>
</dbReference>
<reference evidence="2 3" key="1">
    <citation type="submission" date="2020-08" db="EMBL/GenBank/DDBJ databases">
        <title>Genomic Encyclopedia of Type Strains, Phase IV (KMG-IV): sequencing the most valuable type-strain genomes for metagenomic binning, comparative biology and taxonomic classification.</title>
        <authorList>
            <person name="Goeker M."/>
        </authorList>
    </citation>
    <scope>NUCLEOTIDE SEQUENCE [LARGE SCALE GENOMIC DNA]</scope>
    <source>
        <strain evidence="2 3">DSM 7051</strain>
    </source>
</reference>
<dbReference type="Proteomes" id="UP000536262">
    <property type="component" value="Unassembled WGS sequence"/>
</dbReference>
<accession>A0A7X0F9Q6</accession>
<gene>
    <name evidence="2" type="ORF">GGR00_003312</name>
</gene>
<dbReference type="GO" id="GO:0016740">
    <property type="term" value="F:transferase activity"/>
    <property type="evidence" value="ECO:0007669"/>
    <property type="project" value="UniProtKB-KW"/>
</dbReference>
<protein>
    <submittedName>
        <fullName evidence="2">GT2 family glycosyltransferase</fullName>
    </submittedName>
</protein>
<evidence type="ECO:0000259" key="1">
    <source>
        <dbReference type="Pfam" id="PF00535"/>
    </source>
</evidence>
<dbReference type="RefSeq" id="WP_055974877.1">
    <property type="nucleotide sequence ID" value="NZ_BAABEG010000001.1"/>
</dbReference>